<organism evidence="2 3">
    <name type="scientific">Thyridium curvatum</name>
    <dbReference type="NCBI Taxonomy" id="1093900"/>
    <lineage>
        <taxon>Eukaryota</taxon>
        <taxon>Fungi</taxon>
        <taxon>Dikarya</taxon>
        <taxon>Ascomycota</taxon>
        <taxon>Pezizomycotina</taxon>
        <taxon>Sordariomycetes</taxon>
        <taxon>Sordariomycetidae</taxon>
        <taxon>Thyridiales</taxon>
        <taxon>Thyridiaceae</taxon>
        <taxon>Thyridium</taxon>
    </lineage>
</organism>
<protein>
    <recommendedName>
        <fullName evidence="4">Thioredoxin-like protein AAED1</fullName>
    </recommendedName>
</protein>
<dbReference type="EMBL" id="SKBQ01000028">
    <property type="protein sequence ID" value="TPX14420.1"/>
    <property type="molecule type" value="Genomic_DNA"/>
</dbReference>
<dbReference type="STRING" id="1093900.A0A507BCW5"/>
<dbReference type="RefSeq" id="XP_030996131.1">
    <property type="nucleotide sequence ID" value="XM_031139899.1"/>
</dbReference>
<dbReference type="PANTHER" id="PTHR28630">
    <property type="match status" value="1"/>
</dbReference>
<proteinExistence type="predicted"/>
<sequence length="361" mass="38633">MTSTTEPAVAPAAVAAEKNGAPPKLDVAAVGAKKEESPVNDGIDEVNPADFAGEVATSNELPSDATLKRVEDYVLLDKHGKSHTFKSLYSGKGVARRVMIIFVRHFLCGNCREYLRLLSETISTDALLRLPVSTFIAVVGCGDPNAIDFYARSTGCPFPIYTDPSRKLYAELGMVSTLDLGRRPAYTRKGLLMNSLESVAQGLLNIGSGLIAGTAAARQVGGEFLFEPLTVSTPTDEEDRTIGARSLTGMSAAGAEEEHAAAAAADGRGGGGATEEKKVTWCHRMRTTRGHAEIPELMKVLGLDEKGQPIEGRQLWSEVACGGCKLWLLESTCTHVSLPTGPDLIFIQAKREEEKEEKAKK</sequence>
<evidence type="ECO:0000313" key="3">
    <source>
        <dbReference type="Proteomes" id="UP000319257"/>
    </source>
</evidence>
<dbReference type="InterPro" id="IPR036249">
    <property type="entry name" value="Thioredoxin-like_sf"/>
</dbReference>
<dbReference type="Gene3D" id="3.40.30.10">
    <property type="entry name" value="Glutaredoxin"/>
    <property type="match status" value="1"/>
</dbReference>
<dbReference type="CDD" id="cd02970">
    <property type="entry name" value="PRX_like2"/>
    <property type="match status" value="1"/>
</dbReference>
<evidence type="ECO:0000313" key="2">
    <source>
        <dbReference type="EMBL" id="TPX14420.1"/>
    </source>
</evidence>
<name>A0A507BCW5_9PEZI</name>
<dbReference type="AlphaFoldDB" id="A0A507BCW5"/>
<keyword evidence="3" id="KW-1185">Reference proteome</keyword>
<dbReference type="InParanoid" id="A0A507BCW5"/>
<reference evidence="2 3" key="1">
    <citation type="submission" date="2019-06" db="EMBL/GenBank/DDBJ databases">
        <title>Draft genome sequence of the filamentous fungus Phialemoniopsis curvata isolated from diesel fuel.</title>
        <authorList>
            <person name="Varaljay V.A."/>
            <person name="Lyon W.J."/>
            <person name="Crouch A.L."/>
            <person name="Drake C.E."/>
            <person name="Hollomon J.M."/>
            <person name="Nadeau L.J."/>
            <person name="Nunn H.S."/>
            <person name="Stevenson B.S."/>
            <person name="Bojanowski C.L."/>
            <person name="Crookes-Goodson W.J."/>
        </authorList>
    </citation>
    <scope>NUCLEOTIDE SEQUENCE [LARGE SCALE GENOMIC DNA]</scope>
    <source>
        <strain evidence="2 3">D216</strain>
    </source>
</reference>
<accession>A0A507BCW5</accession>
<dbReference type="InterPro" id="IPR032801">
    <property type="entry name" value="PXL2A/B/C"/>
</dbReference>
<comment type="caution">
    <text evidence="2">The sequence shown here is derived from an EMBL/GenBank/DDBJ whole genome shotgun (WGS) entry which is preliminary data.</text>
</comment>
<evidence type="ECO:0000256" key="1">
    <source>
        <dbReference type="SAM" id="MobiDB-lite"/>
    </source>
</evidence>
<dbReference type="FunFam" id="3.40.30.10:FF:000404">
    <property type="entry name" value="WGS project CABT00000000 data, contig 2.14"/>
    <property type="match status" value="1"/>
</dbReference>
<gene>
    <name evidence="2" type="ORF">E0L32_005384</name>
</gene>
<dbReference type="Pfam" id="PF13911">
    <property type="entry name" value="AhpC-TSA_2"/>
    <property type="match status" value="1"/>
</dbReference>
<dbReference type="SUPFAM" id="SSF52833">
    <property type="entry name" value="Thioredoxin-like"/>
    <property type="match status" value="1"/>
</dbReference>
<dbReference type="Proteomes" id="UP000319257">
    <property type="component" value="Unassembled WGS sequence"/>
</dbReference>
<evidence type="ECO:0008006" key="4">
    <source>
        <dbReference type="Google" id="ProtNLM"/>
    </source>
</evidence>
<dbReference type="PANTHER" id="PTHR28630:SF3">
    <property type="entry name" value="PEROXIREDOXIN-LIKE 2C"/>
    <property type="match status" value="1"/>
</dbReference>
<dbReference type="OrthoDB" id="40334at2759"/>
<dbReference type="GeneID" id="41972831"/>
<feature type="region of interest" description="Disordered" evidence="1">
    <location>
        <begin position="256"/>
        <end position="276"/>
    </location>
</feature>